<feature type="compositionally biased region" description="Pro residues" evidence="3">
    <location>
        <begin position="1241"/>
        <end position="1267"/>
    </location>
</feature>
<evidence type="ECO:0000313" key="6">
    <source>
        <dbReference type="Proteomes" id="UP000440578"/>
    </source>
</evidence>
<feature type="compositionally biased region" description="Low complexity" evidence="3">
    <location>
        <begin position="406"/>
        <end position="422"/>
    </location>
</feature>
<evidence type="ECO:0000256" key="2">
    <source>
        <dbReference type="SAM" id="Coils"/>
    </source>
</evidence>
<gene>
    <name evidence="5" type="primary">K02A2.6_4</name>
    <name evidence="5" type="ORF">FJT64_008443</name>
</gene>
<feature type="region of interest" description="Disordered" evidence="3">
    <location>
        <begin position="368"/>
        <end position="387"/>
    </location>
</feature>
<reference evidence="5 6" key="1">
    <citation type="submission" date="2019-07" db="EMBL/GenBank/DDBJ databases">
        <title>Draft genome assembly of a fouling barnacle, Amphibalanus amphitrite (Darwin, 1854): The first reference genome for Thecostraca.</title>
        <authorList>
            <person name="Kim W."/>
        </authorList>
    </citation>
    <scope>NUCLEOTIDE SEQUENCE [LARGE SCALE GENOMIC DNA]</scope>
    <source>
        <strain evidence="5">SNU_AA5</strain>
        <tissue evidence="5">Soma without cirri and trophi</tissue>
    </source>
</reference>
<feature type="region of interest" description="Disordered" evidence="3">
    <location>
        <begin position="759"/>
        <end position="848"/>
    </location>
</feature>
<feature type="region of interest" description="Disordered" evidence="3">
    <location>
        <begin position="1236"/>
        <end position="1269"/>
    </location>
</feature>
<protein>
    <recommendedName>
        <fullName evidence="1">RNA-directed DNA polymerase</fullName>
        <ecNumber evidence="1">2.7.7.49</ecNumber>
    </recommendedName>
</protein>
<dbReference type="Gene3D" id="3.30.420.10">
    <property type="entry name" value="Ribonuclease H-like superfamily/Ribonuclease H"/>
    <property type="match status" value="1"/>
</dbReference>
<feature type="compositionally biased region" description="Low complexity" evidence="3">
    <location>
        <begin position="368"/>
        <end position="382"/>
    </location>
</feature>
<dbReference type="InterPro" id="IPR041588">
    <property type="entry name" value="Integrase_H2C2"/>
</dbReference>
<dbReference type="InterPro" id="IPR050951">
    <property type="entry name" value="Retrovirus_Pol_polyprotein"/>
</dbReference>
<dbReference type="InterPro" id="IPR001584">
    <property type="entry name" value="Integrase_cat-core"/>
</dbReference>
<keyword evidence="6" id="KW-1185">Reference proteome</keyword>
<evidence type="ECO:0000313" key="5">
    <source>
        <dbReference type="EMBL" id="KAF0293806.1"/>
    </source>
</evidence>
<keyword evidence="2" id="KW-0175">Coiled coil</keyword>
<feature type="compositionally biased region" description="Low complexity" evidence="3">
    <location>
        <begin position="1299"/>
        <end position="1308"/>
    </location>
</feature>
<dbReference type="EC" id="2.7.7.49" evidence="1"/>
<dbReference type="GO" id="GO:0003964">
    <property type="term" value="F:RNA-directed DNA polymerase activity"/>
    <property type="evidence" value="ECO:0007669"/>
    <property type="project" value="UniProtKB-EC"/>
</dbReference>
<dbReference type="InterPro" id="IPR012337">
    <property type="entry name" value="RNaseH-like_sf"/>
</dbReference>
<evidence type="ECO:0000256" key="3">
    <source>
        <dbReference type="SAM" id="MobiDB-lite"/>
    </source>
</evidence>
<feature type="compositionally biased region" description="Low complexity" evidence="3">
    <location>
        <begin position="826"/>
        <end position="838"/>
    </location>
</feature>
<feature type="region of interest" description="Disordered" evidence="3">
    <location>
        <begin position="402"/>
        <end position="422"/>
    </location>
</feature>
<feature type="compositionally biased region" description="Low complexity" evidence="3">
    <location>
        <begin position="324"/>
        <end position="336"/>
    </location>
</feature>
<evidence type="ECO:0000259" key="4">
    <source>
        <dbReference type="PROSITE" id="PS50994"/>
    </source>
</evidence>
<dbReference type="GO" id="GO:0003676">
    <property type="term" value="F:nucleic acid binding"/>
    <property type="evidence" value="ECO:0007669"/>
    <property type="project" value="InterPro"/>
</dbReference>
<dbReference type="FunFam" id="3.30.420.10:FF:000063">
    <property type="entry name" value="Retrovirus-related Pol polyprotein from transposon 297-like Protein"/>
    <property type="match status" value="1"/>
</dbReference>
<dbReference type="OrthoDB" id="6342757at2759"/>
<dbReference type="Proteomes" id="UP000440578">
    <property type="component" value="Unassembled WGS sequence"/>
</dbReference>
<dbReference type="Pfam" id="PF00665">
    <property type="entry name" value="rve"/>
    <property type="match status" value="1"/>
</dbReference>
<dbReference type="InterPro" id="IPR036397">
    <property type="entry name" value="RNaseH_sf"/>
</dbReference>
<dbReference type="Gene3D" id="1.10.340.70">
    <property type="match status" value="1"/>
</dbReference>
<feature type="region of interest" description="Disordered" evidence="3">
    <location>
        <begin position="1299"/>
        <end position="1330"/>
    </location>
</feature>
<feature type="domain" description="Integrase catalytic" evidence="4">
    <location>
        <begin position="967"/>
        <end position="1135"/>
    </location>
</feature>
<dbReference type="GO" id="GO:0015074">
    <property type="term" value="P:DNA integration"/>
    <property type="evidence" value="ECO:0007669"/>
    <property type="project" value="InterPro"/>
</dbReference>
<comment type="caution">
    <text evidence="5">The sequence shown here is derived from an EMBL/GenBank/DDBJ whole genome shotgun (WGS) entry which is preliminary data.</text>
</comment>
<feature type="region of interest" description="Disordered" evidence="3">
    <location>
        <begin position="317"/>
        <end position="354"/>
    </location>
</feature>
<dbReference type="SUPFAM" id="SSF53098">
    <property type="entry name" value="Ribonuclease H-like"/>
    <property type="match status" value="1"/>
</dbReference>
<feature type="coiled-coil region" evidence="2">
    <location>
        <begin position="533"/>
        <end position="560"/>
    </location>
</feature>
<proteinExistence type="predicted"/>
<organism evidence="5 6">
    <name type="scientific">Amphibalanus amphitrite</name>
    <name type="common">Striped barnacle</name>
    <name type="synonym">Balanus amphitrite</name>
    <dbReference type="NCBI Taxonomy" id="1232801"/>
    <lineage>
        <taxon>Eukaryota</taxon>
        <taxon>Metazoa</taxon>
        <taxon>Ecdysozoa</taxon>
        <taxon>Arthropoda</taxon>
        <taxon>Crustacea</taxon>
        <taxon>Multicrustacea</taxon>
        <taxon>Cirripedia</taxon>
        <taxon>Thoracica</taxon>
        <taxon>Thoracicalcarea</taxon>
        <taxon>Balanomorpha</taxon>
        <taxon>Balanoidea</taxon>
        <taxon>Balanidae</taxon>
        <taxon>Amphibalaninae</taxon>
        <taxon>Amphibalanus</taxon>
    </lineage>
</organism>
<dbReference type="EMBL" id="VIIS01001719">
    <property type="protein sequence ID" value="KAF0293806.1"/>
    <property type="molecule type" value="Genomic_DNA"/>
</dbReference>
<sequence length="1330" mass="142996">MPRVHLSGAQKRKRQKEKSAFLSKIPKVSDFFTASPPTPTLLVVRPPSPTLLAVRPPAKTLLAARPLSGHSPQSSLPERLSSPPTPTLLAVRPPSSPPVQSLLAVRPPAQTLLAARPPTPTLLAARPPGQTLLAARPPVQTLLAARPLSGHSPQSSLPERLSSPPTPTLLAVRPPSSPPVQSLLAVRPPAQTLLAARPPTPTLLAVRPPAQTLLAARPPGQTLLATRPPAKTLLAARPLSGHSPQSSLPERLSSPPTPTLLAVRPPPSPPAQTLLAARPPTQTLLAVRPPVQILLAVRPPAQTLLAARPPVQTLLAARPLSGHPPQSSSLPERLSSPPTPTLLGVRPPSSPPVQSLLAVRPPAQTLLAARPPTPTLLAARPPGQTLLATRPPAQTLLAARPLSGHSPQSSLPERLSSPPTPTLLAALPPPSPPAQTLLAARPPMPILLAVRPPVQSLLAVRHPTPTLLTARPPAQTLLAARPPAQTCHHPSATMRPAKLLFLSKPLNKQMTTVVVVDLTRHVYFKMQGRGQDLAQATHLIEVARSELQEKRANVDEAFREVFDRATSVMTRHAIEVRRAALLSLLDEDWHRVLRYGLSVTDDSPLSEVVDAMESHLRKQRSVLVDRRAFYARVQEEGENFDEFLCDTKELAAFSGVFTMAARADSGAEATVIGEDSLSSICVKPAQLEPCIGQPFSAVGRHPLTCIGSFQAALELGDRSTTAAVFVIKEMTGLLLSWFDCVALGILPRDFPAQIRSVEDAPRPTDDATHSGDVTPSDDVTPSALPAAAGSARCASDRPTPCETPRDRLCPATGTETGGPAPPADGPSPAAGLGGPLPAWNSDSDPPEALAPLIDSALERVRAAAERDPEHRALSEVILAGFPENRHEAPPAVRAYWGVRHQLAIDDGLVVYGARLVVPSALRRGVLEKLHDSHQGVDRTKRRARLSVYWPGIDKQIADTVAACAQCRQRLPSHAREPMWREDGAPTRVFESVSADYFSAGGHTYLVYVDRLSGWPYVTVCPRTASADHLTRQLRLMFSQTGVPTVFRSDGGPQFASGTLRRFLQRWDVRHEMSSPHYPRSNGHAEACVKTAKKLVLAASSSGKLDQDQLDRSLLELRNTPRADGRSPAQVLFGHPLRSGVPTHHRAFAPEWQRAAALCEEKAAELQEQAVRSYNKSTRRLPALKLGSRVDLQDPTTGRWNRIGVIVGVGQRRTYLVKTASGRVLWRNRRYLRPYRPLLTEPTPPVAPSAPRPPAAGAPQPPPPPPLPERTAVAAERAVRPAAGAPVVCRSPPVWSPEAETAAAAALPRRSQRQRRGPGRLQVRWGATSYE</sequence>
<feature type="compositionally biased region" description="Basic and acidic residues" evidence="3">
    <location>
        <begin position="759"/>
        <end position="769"/>
    </location>
</feature>
<dbReference type="PANTHER" id="PTHR37984:SF7">
    <property type="entry name" value="INTEGRASE CATALYTIC DOMAIN-CONTAINING PROTEIN"/>
    <property type="match status" value="1"/>
</dbReference>
<accession>A0A6A4VH95</accession>
<dbReference type="PANTHER" id="PTHR37984">
    <property type="entry name" value="PROTEIN CBG26694"/>
    <property type="match status" value="1"/>
</dbReference>
<feature type="region of interest" description="Disordered" evidence="3">
    <location>
        <begin position="1"/>
        <end position="20"/>
    </location>
</feature>
<dbReference type="FunFam" id="1.10.340.70:FF:000003">
    <property type="entry name" value="Protein CBG25708"/>
    <property type="match status" value="1"/>
</dbReference>
<name>A0A6A4VH95_AMPAM</name>
<evidence type="ECO:0000256" key="1">
    <source>
        <dbReference type="ARBA" id="ARBA00012493"/>
    </source>
</evidence>
<dbReference type="PROSITE" id="PS50994">
    <property type="entry name" value="INTEGRASE"/>
    <property type="match status" value="1"/>
</dbReference>
<feature type="region of interest" description="Disordered" evidence="3">
    <location>
        <begin position="65"/>
        <end position="84"/>
    </location>
</feature>
<dbReference type="Pfam" id="PF17921">
    <property type="entry name" value="Integrase_H2C2"/>
    <property type="match status" value="1"/>
</dbReference>